<keyword evidence="6" id="KW-1185">Reference proteome</keyword>
<proteinExistence type="predicted"/>
<dbReference type="InterPro" id="IPR011430">
    <property type="entry name" value="UTP20_N"/>
</dbReference>
<dbReference type="PANTHER" id="PTHR17695">
    <property type="entry name" value="SMALL SUBUNIT PROCESSOME COMPONENT 20 HOMOLOG"/>
    <property type="match status" value="1"/>
</dbReference>
<feature type="region of interest" description="Disordered" evidence="1">
    <location>
        <begin position="2520"/>
        <end position="2563"/>
    </location>
</feature>
<dbReference type="GO" id="GO:0030686">
    <property type="term" value="C:90S preribosome"/>
    <property type="evidence" value="ECO:0007669"/>
    <property type="project" value="TreeGrafter"/>
</dbReference>
<dbReference type="Pfam" id="PF20416">
    <property type="entry name" value="UTP20"/>
    <property type="match status" value="1"/>
</dbReference>
<evidence type="ECO:0000313" key="6">
    <source>
        <dbReference type="Proteomes" id="UP000268321"/>
    </source>
</evidence>
<protein>
    <submittedName>
        <fullName evidence="5">Uncharacterized protein</fullName>
    </submittedName>
</protein>
<sequence length="2563" mass="286539">MSTKKKTSTGLERQHVYRSFKERVDLLRIEPARQLRVRASDYVETSHFLATLEHWKEVNISANFTEFVAEVEPVCQSLAQILHHQQRIYNALERHVRVLDMNSVQPLLELTAQFVHDLGPEFMPFYDLFLGMVIDIAQNSNPNDAQNIKNTANVLEWTFNTLAHAFKYLARTLVADLQPTFERLLPVFSMSKKTYLARFGAEAVSFLVKKLKPEPLLRLVHAALHDNRALLVENAFYRDAMVILFSESMKNTQHTFHSKSSSIFAALLDAAFTAHTENDTCIDVFSDVLLAIVGHGSADSCAKFYSASLDHLCRVLADNASLKRVGYVCHVLTVLCFAESGAKICDWGCVFAAKHALRTNYDKLRDESAESRAVAAAVACFYAIVVRNCDVHVLTRHYASLAEYLVSLYDGEYFLSFYEFLMTNASEKILGFGATLTVQSMVSSASSPALLARVSLFLANIEQQHPPIRDEIALPPALTQNLLEMLSCDCVALGADADAPLGDAALLSLHWKLHLLEYAPAVTSVHADARKVLFVLLDALARKLPASLSFAHDVFGACLAAAVRSVDTSSPDATALYRIFRAQLPRCSQSVVFLTGSAALVRKLAAHSTNTLSADTPALVASLGSMLSVPDMRVRCAAAELVRVWFALLGESAPFVFRQVGVIDHVPLTVESANDVKMRIRMMFDEYAADPARSASDHAQLVNYVVGLLTNRFQPCWQAVNENIGKLGGDACLDAVWCCFRDKIGLQLAQQDASLFDQDPVWDAKQLFVGRFEPSNERFAKYLAAFSAAAIVVTEASTEHALQRAASKNRPVTAYSSMIRTRILAALAAASDAAERNGAELVELFLDRYSVDADWSSKDKNACMGIFTKFRHMQRIANSQRLYDAMLRQLSSKDTATQKLALSVLFVWNKAEISRYKDNLTNLLDDRLFRDELHSLVSKKSQSIMADLDRAVVVPLVLRILYGCAKGCSSSRSKNGRKFAIASVLHNLPDGYIGMFLLLTAEHLKMTSNFEQNGVALPTSGDLRTMAGYLNMLYEVYVGLGYKYAHVLRNTIRPLLFSLISAQHVLTESDDADATVKSAKIVRQLGFKCLSHLFKVTCKTYDWKDEAQVVYQQVIQPRLAQFPAENAQQPSSMMQMMLSWVQARELVPLYYFDAYAPVHALVGLLANRFAKDVVRVAILDFAIACFTQRDVHDDRFYAVVAILVEGLLGLLPEIIGSSEDRDVSLRSATLLLLIVEGKYLDNSVTMAKFVLACSHALDKPPAQIGAEDKASLLISLAAVVDAYDCAFGDVAALYETCSRALRVYKDRNVRCALAEVFEAFGRRFSEVAETAALMAGLNAYSERRVTEPDFERRLSAFRTLNEDAYARLTVRQWTPIVHAVLFFINDPEEISMRLNAAHTLTRYIDSMNGRNAVRDASEDASGEGDAYAAFWRTTVAPHLRAGLKKDAEVVRDGYITVLAHAVRHCERLPELQSMRVLLSDDAEADFFANLGHVQLACRQEAVRQLDEHRNEISADCLYHYLIPMTEVYAFCPENRFVYLWNMVHEKWLTLTLCLHWRDFRQLFRKHIAAAARVTGRELRDRCRLVVSISRGLKLAFESAKLGVNCDRFRSIPDDPELVQKQIMDDFLAPIMTIVKVRDDDTIAQRVPMVEAAANCLVCVSQSAAEVTIAGMLTTTCQALRSRTQHVRDAVRKALGRAARVLGARFFRHLVLELKTALMRGSQLHTLSYTVHALLVAVQDIFQHGDLDESAPLIVDIIMEDIFGAPGQEKDAEGYMSKMIEVKGQKSYDTAQMLTANISFDRFRGIVDPLKLLMRESLLLRTKLHLDELVRRYAAGINFNAHAGTRDVLVLCYELLGQSMVAGEVAPQKRTTAAEEHFLVELHVRMPRMALDASQGMCVLQTLAYELMRTALKLHAQLRTVDNLDGFVPLMEQTLTLQNEEVLCALFRLLNMLVELPFAPERDQFFENATVKAFTVIQDLPTTTQPVFQIMLRYLAAIVLHKSTIKLNHTSLTYLLVRLMPDLEEPNRQGLAFTFIKAVLRRHIVLPEVYEVLDKVAHIMVCNHTAGVRAAARSAYFMYLMEYEHGEQKLQKAFKFLFDNLSYPTEDGRLSVMDFIHTLVTQASPVLLDQLSVSFFVGLAHVLVADGVRRCRELAAAVLALVFRKSAQSTMLQSMEDFCHAWLTNASNPMVHRCGLMVYKVYVGEFSCGHNAKLDASAYALVARTIRAARNERSTRDASPEASNASDASWEDVYTAMSVWAALCKDDEDAMLCQKHQDVWKDVLDTLLYPHTWVRLVSSRLACVLLGNMDRAGLALSPEQIQTVAYRLLRQLAAPAVTADLGTQIVKNLVHIVTRWEREQTPLLEARNDAENEGENGNTAANVSNGDADGADGDGGGAGPRYACATDFVVDRVCRVMRHEWRSQNASVALTSAIQMAAMFSQLLSVERLITVADKIIMGLYTIVETRGTTDAASEVVVLGTECLKLLEQKLGTTAYMEVYTQAQLEVTQRREQRRAKKALLALNDPEEAAKQRMRKNKREKQKKKRERESGNGLYKSRKKWARR</sequence>
<dbReference type="Pfam" id="PF07539">
    <property type="entry name" value="UTP20_N"/>
    <property type="match status" value="1"/>
</dbReference>
<dbReference type="Pfam" id="PF23099">
    <property type="entry name" value="UTP20_C"/>
    <property type="match status" value="1"/>
</dbReference>
<name>A0A4P9Z903_9ASCO</name>
<evidence type="ECO:0000256" key="1">
    <source>
        <dbReference type="SAM" id="MobiDB-lite"/>
    </source>
</evidence>
<dbReference type="InterPro" id="IPR057525">
    <property type="entry name" value="UTP20_C"/>
</dbReference>
<feature type="domain" description="U3 small nucleolar RNA-associated protein 20 N-terminal" evidence="2">
    <location>
        <begin position="855"/>
        <end position="1446"/>
    </location>
</feature>
<accession>A0A4P9Z903</accession>
<evidence type="ECO:0000259" key="4">
    <source>
        <dbReference type="Pfam" id="PF23099"/>
    </source>
</evidence>
<dbReference type="PANTHER" id="PTHR17695:SF11">
    <property type="entry name" value="SMALL SUBUNIT PROCESSOME COMPONENT 20 HOMOLOG"/>
    <property type="match status" value="1"/>
</dbReference>
<dbReference type="OrthoDB" id="360653at2759"/>
<dbReference type="EMBL" id="ML004500">
    <property type="protein sequence ID" value="RKP29224.1"/>
    <property type="molecule type" value="Genomic_DNA"/>
</dbReference>
<dbReference type="SUPFAM" id="SSF48371">
    <property type="entry name" value="ARM repeat"/>
    <property type="match status" value="3"/>
</dbReference>
<dbReference type="Proteomes" id="UP000268321">
    <property type="component" value="Unassembled WGS sequence"/>
</dbReference>
<feature type="compositionally biased region" description="Low complexity" evidence="1">
    <location>
        <begin position="2374"/>
        <end position="2387"/>
    </location>
</feature>
<organism evidence="5 6">
    <name type="scientific">Metschnikowia bicuspidata</name>
    <dbReference type="NCBI Taxonomy" id="27322"/>
    <lineage>
        <taxon>Eukaryota</taxon>
        <taxon>Fungi</taxon>
        <taxon>Dikarya</taxon>
        <taxon>Ascomycota</taxon>
        <taxon>Saccharomycotina</taxon>
        <taxon>Pichiomycetes</taxon>
        <taxon>Metschnikowiaceae</taxon>
        <taxon>Metschnikowia</taxon>
    </lineage>
</organism>
<feature type="domain" description="U3 small nucleolar RNA-associated protein 20" evidence="3">
    <location>
        <begin position="1639"/>
        <end position="1855"/>
    </location>
</feature>
<feature type="domain" description="U3 small nucleolar RNA-associated protein 20 C-terminal" evidence="4">
    <location>
        <begin position="2292"/>
        <end position="2547"/>
    </location>
</feature>
<dbReference type="InterPro" id="IPR046523">
    <property type="entry name" value="UTP20_dom"/>
</dbReference>
<dbReference type="GO" id="GO:0032040">
    <property type="term" value="C:small-subunit processome"/>
    <property type="evidence" value="ECO:0007669"/>
    <property type="project" value="TreeGrafter"/>
</dbReference>
<gene>
    <name evidence="5" type="ORF">METBISCDRAFT_28416</name>
</gene>
<evidence type="ECO:0000259" key="3">
    <source>
        <dbReference type="Pfam" id="PF20416"/>
    </source>
</evidence>
<feature type="region of interest" description="Disordered" evidence="1">
    <location>
        <begin position="2365"/>
        <end position="2393"/>
    </location>
</feature>
<feature type="compositionally biased region" description="Basic residues" evidence="1">
    <location>
        <begin position="2531"/>
        <end position="2545"/>
    </location>
</feature>
<reference evidence="6" key="1">
    <citation type="journal article" date="2018" name="Nat. Microbiol.">
        <title>Leveraging single-cell genomics to expand the fungal tree of life.</title>
        <authorList>
            <person name="Ahrendt S.R."/>
            <person name="Quandt C.A."/>
            <person name="Ciobanu D."/>
            <person name="Clum A."/>
            <person name="Salamov A."/>
            <person name="Andreopoulos B."/>
            <person name="Cheng J.F."/>
            <person name="Woyke T."/>
            <person name="Pelin A."/>
            <person name="Henrissat B."/>
            <person name="Reynolds N.K."/>
            <person name="Benny G.L."/>
            <person name="Smith M.E."/>
            <person name="James T.Y."/>
            <person name="Grigoriev I.V."/>
        </authorList>
    </citation>
    <scope>NUCLEOTIDE SEQUENCE [LARGE SCALE GENOMIC DNA]</scope>
    <source>
        <strain evidence="6">Baker2002</strain>
    </source>
</reference>
<dbReference type="InterPro" id="IPR052575">
    <property type="entry name" value="SSU_processome_comp_20"/>
</dbReference>
<dbReference type="InterPro" id="IPR016024">
    <property type="entry name" value="ARM-type_fold"/>
</dbReference>
<evidence type="ECO:0000313" key="5">
    <source>
        <dbReference type="EMBL" id="RKP29224.1"/>
    </source>
</evidence>
<evidence type="ECO:0000259" key="2">
    <source>
        <dbReference type="Pfam" id="PF07539"/>
    </source>
</evidence>